<dbReference type="InterPro" id="IPR002885">
    <property type="entry name" value="PPR_rpt"/>
</dbReference>
<organism evidence="3 4">
    <name type="scientific">Rhododendron griersonianum</name>
    <dbReference type="NCBI Taxonomy" id="479676"/>
    <lineage>
        <taxon>Eukaryota</taxon>
        <taxon>Viridiplantae</taxon>
        <taxon>Streptophyta</taxon>
        <taxon>Embryophyta</taxon>
        <taxon>Tracheophyta</taxon>
        <taxon>Spermatophyta</taxon>
        <taxon>Magnoliopsida</taxon>
        <taxon>eudicotyledons</taxon>
        <taxon>Gunneridae</taxon>
        <taxon>Pentapetalae</taxon>
        <taxon>asterids</taxon>
        <taxon>Ericales</taxon>
        <taxon>Ericaceae</taxon>
        <taxon>Ericoideae</taxon>
        <taxon>Rhodoreae</taxon>
        <taxon>Rhododendron</taxon>
    </lineage>
</organism>
<feature type="repeat" description="PPR" evidence="2">
    <location>
        <begin position="45"/>
        <end position="79"/>
    </location>
</feature>
<evidence type="ECO:0000313" key="3">
    <source>
        <dbReference type="EMBL" id="KAG5553805.1"/>
    </source>
</evidence>
<keyword evidence="4" id="KW-1185">Reference proteome</keyword>
<keyword evidence="1" id="KW-0677">Repeat</keyword>
<evidence type="ECO:0008006" key="5">
    <source>
        <dbReference type="Google" id="ProtNLM"/>
    </source>
</evidence>
<evidence type="ECO:0000256" key="1">
    <source>
        <dbReference type="ARBA" id="ARBA00022737"/>
    </source>
</evidence>
<dbReference type="AlphaFoldDB" id="A0AAV6KMZ9"/>
<sequence length="91" mass="10176">MLDLEGLKPNRVTVFSGLQACGQSNDLLFGMDVHQFIIANDIEMDLPICNLLIALYAKCGSLDYARELLENVRRMKLLMVPLSLGTCFLDL</sequence>
<dbReference type="PANTHER" id="PTHR47926:SF342">
    <property type="entry name" value="TETRATRICOPEPTIDE-LIKE HELICAL DOMAIN-CONTAINING PROTEIN-RELATED"/>
    <property type="match status" value="1"/>
</dbReference>
<gene>
    <name evidence="3" type="ORF">RHGRI_011618</name>
</gene>
<dbReference type="GO" id="GO:0009451">
    <property type="term" value="P:RNA modification"/>
    <property type="evidence" value="ECO:0007669"/>
    <property type="project" value="InterPro"/>
</dbReference>
<dbReference type="EMBL" id="JACTNZ010000004">
    <property type="protein sequence ID" value="KAG5553805.1"/>
    <property type="molecule type" value="Genomic_DNA"/>
</dbReference>
<evidence type="ECO:0000313" key="4">
    <source>
        <dbReference type="Proteomes" id="UP000823749"/>
    </source>
</evidence>
<evidence type="ECO:0000256" key="2">
    <source>
        <dbReference type="PROSITE-ProRule" id="PRU00708"/>
    </source>
</evidence>
<dbReference type="Proteomes" id="UP000823749">
    <property type="component" value="Chromosome 4"/>
</dbReference>
<name>A0AAV6KMZ9_9ERIC</name>
<comment type="caution">
    <text evidence="3">The sequence shown here is derived from an EMBL/GenBank/DDBJ whole genome shotgun (WGS) entry which is preliminary data.</text>
</comment>
<dbReference type="GO" id="GO:0003723">
    <property type="term" value="F:RNA binding"/>
    <property type="evidence" value="ECO:0007669"/>
    <property type="project" value="InterPro"/>
</dbReference>
<dbReference type="PANTHER" id="PTHR47926">
    <property type="entry name" value="PENTATRICOPEPTIDE REPEAT-CONTAINING PROTEIN"/>
    <property type="match status" value="1"/>
</dbReference>
<dbReference type="InterPro" id="IPR046960">
    <property type="entry name" value="PPR_At4g14850-like_plant"/>
</dbReference>
<dbReference type="PROSITE" id="PS51375">
    <property type="entry name" value="PPR"/>
    <property type="match status" value="1"/>
</dbReference>
<reference evidence="3" key="1">
    <citation type="submission" date="2020-08" db="EMBL/GenBank/DDBJ databases">
        <title>Plant Genome Project.</title>
        <authorList>
            <person name="Zhang R.-G."/>
        </authorList>
    </citation>
    <scope>NUCLEOTIDE SEQUENCE</scope>
    <source>
        <strain evidence="3">WSP0</strain>
        <tissue evidence="3">Leaf</tissue>
    </source>
</reference>
<protein>
    <recommendedName>
        <fullName evidence="5">Pentatricopeptide repeat-containing protein</fullName>
    </recommendedName>
</protein>
<accession>A0AAV6KMZ9</accession>
<dbReference type="Gene3D" id="1.25.40.10">
    <property type="entry name" value="Tetratricopeptide repeat domain"/>
    <property type="match status" value="1"/>
</dbReference>
<dbReference type="InterPro" id="IPR011990">
    <property type="entry name" value="TPR-like_helical_dom_sf"/>
</dbReference>
<proteinExistence type="predicted"/>